<sequence length="95" mass="10148">MCSEGKSQGQSGCIVANHICSHGHPAERKGDQGKNHTSPMFYMNCVAQAGLQLLKSSDPPASISQVAGTTNVPGQHGSSWRREEGRKSRKRADSV</sequence>
<protein>
    <submittedName>
        <fullName evidence="2">Uncharacterized protein</fullName>
    </submittedName>
</protein>
<reference evidence="2" key="2">
    <citation type="submission" date="2025-09" db="UniProtKB">
        <authorList>
            <consortium name="Ensembl"/>
        </authorList>
    </citation>
    <scope>IDENTIFICATION</scope>
</reference>
<reference evidence="2" key="1">
    <citation type="submission" date="2025-08" db="UniProtKB">
        <authorList>
            <consortium name="Ensembl"/>
        </authorList>
    </citation>
    <scope>IDENTIFICATION</scope>
</reference>
<name>A0A8C6A490_MARMA</name>
<organism evidence="2 3">
    <name type="scientific">Marmota marmota marmota</name>
    <name type="common">Alpine marmot</name>
    <dbReference type="NCBI Taxonomy" id="9994"/>
    <lineage>
        <taxon>Eukaryota</taxon>
        <taxon>Metazoa</taxon>
        <taxon>Chordata</taxon>
        <taxon>Craniata</taxon>
        <taxon>Vertebrata</taxon>
        <taxon>Euteleostomi</taxon>
        <taxon>Mammalia</taxon>
        <taxon>Eutheria</taxon>
        <taxon>Euarchontoglires</taxon>
        <taxon>Glires</taxon>
        <taxon>Rodentia</taxon>
        <taxon>Sciuromorpha</taxon>
        <taxon>Sciuridae</taxon>
        <taxon>Xerinae</taxon>
        <taxon>Marmotini</taxon>
        <taxon>Marmota</taxon>
    </lineage>
</organism>
<keyword evidence="3" id="KW-1185">Reference proteome</keyword>
<evidence type="ECO:0000313" key="3">
    <source>
        <dbReference type="Proteomes" id="UP000694407"/>
    </source>
</evidence>
<dbReference type="Proteomes" id="UP000694407">
    <property type="component" value="Unplaced"/>
</dbReference>
<dbReference type="AlphaFoldDB" id="A0A8C6A490"/>
<feature type="region of interest" description="Disordered" evidence="1">
    <location>
        <begin position="57"/>
        <end position="95"/>
    </location>
</feature>
<accession>A0A8C6A490</accession>
<feature type="compositionally biased region" description="Polar residues" evidence="1">
    <location>
        <begin position="62"/>
        <end position="78"/>
    </location>
</feature>
<dbReference type="Ensembl" id="ENSMMMT00000028144.1">
    <property type="protein sequence ID" value="ENSMMMP00000024863.1"/>
    <property type="gene ID" value="ENSMMMG00000021771.1"/>
</dbReference>
<proteinExistence type="predicted"/>
<feature type="compositionally biased region" description="Basic and acidic residues" evidence="1">
    <location>
        <begin position="80"/>
        <end position="95"/>
    </location>
</feature>
<evidence type="ECO:0000313" key="2">
    <source>
        <dbReference type="Ensembl" id="ENSMMMP00000024863.1"/>
    </source>
</evidence>
<evidence type="ECO:0000256" key="1">
    <source>
        <dbReference type="SAM" id="MobiDB-lite"/>
    </source>
</evidence>